<dbReference type="InterPro" id="IPR008271">
    <property type="entry name" value="Ser/Thr_kinase_AS"/>
</dbReference>
<dbReference type="SMART" id="SM00740">
    <property type="entry name" value="PASTA"/>
    <property type="match status" value="3"/>
</dbReference>
<keyword evidence="11" id="KW-0812">Transmembrane</keyword>
<comment type="catalytic activity">
    <reaction evidence="7">
        <text>L-threonyl-[protein] + ATP = O-phospho-L-threonyl-[protein] + ADP + H(+)</text>
        <dbReference type="Rhea" id="RHEA:46608"/>
        <dbReference type="Rhea" id="RHEA-COMP:11060"/>
        <dbReference type="Rhea" id="RHEA-COMP:11605"/>
        <dbReference type="ChEBI" id="CHEBI:15378"/>
        <dbReference type="ChEBI" id="CHEBI:30013"/>
        <dbReference type="ChEBI" id="CHEBI:30616"/>
        <dbReference type="ChEBI" id="CHEBI:61977"/>
        <dbReference type="ChEBI" id="CHEBI:456216"/>
        <dbReference type="EC" id="2.7.11.1"/>
    </reaction>
</comment>
<dbReference type="Gene3D" id="1.10.510.10">
    <property type="entry name" value="Transferase(Phosphotransferase) domain 1"/>
    <property type="match status" value="1"/>
</dbReference>
<dbReference type="PROSITE" id="PS00108">
    <property type="entry name" value="PROTEIN_KINASE_ST"/>
    <property type="match status" value="1"/>
</dbReference>
<reference evidence="14 16" key="1">
    <citation type="submission" date="2020-06" db="EMBL/GenBank/DDBJ databases">
        <title>Anoxygenic phototrophic Chloroflexota member uses a Type I reaction center.</title>
        <authorList>
            <person name="Tsuji J.M."/>
            <person name="Shaw N.A."/>
            <person name="Nagashima S."/>
            <person name="Venkiteswaran J."/>
            <person name="Schiff S.L."/>
            <person name="Hanada S."/>
            <person name="Tank M."/>
            <person name="Neufeld J.D."/>
        </authorList>
    </citation>
    <scope>NUCLEOTIDE SEQUENCE [LARGE SCALE GENOMIC DNA]</scope>
    <source>
        <strain evidence="14">L227-S17</strain>
    </source>
</reference>
<dbReference type="EC" id="2.7.11.1" evidence="1"/>
<accession>A0A8T7M2F5</accession>
<evidence type="ECO:0000256" key="8">
    <source>
        <dbReference type="ARBA" id="ARBA00048679"/>
    </source>
</evidence>
<feature type="domain" description="PASTA" evidence="13">
    <location>
        <begin position="622"/>
        <end position="682"/>
    </location>
</feature>
<organism evidence="14 16">
    <name type="scientific">Candidatus Chlorohelix allophototropha</name>
    <dbReference type="NCBI Taxonomy" id="3003348"/>
    <lineage>
        <taxon>Bacteria</taxon>
        <taxon>Bacillati</taxon>
        <taxon>Chloroflexota</taxon>
        <taxon>Chloroflexia</taxon>
        <taxon>Candidatus Chloroheliales</taxon>
        <taxon>Candidatus Chloroheliaceae</taxon>
        <taxon>Candidatus Chlorohelix</taxon>
    </lineage>
</organism>
<dbReference type="Gene3D" id="3.30.10.20">
    <property type="match status" value="3"/>
</dbReference>
<dbReference type="PANTHER" id="PTHR43289:SF34">
    <property type="entry name" value="SERINE_THREONINE-PROTEIN KINASE YBDM-RELATED"/>
    <property type="match status" value="1"/>
</dbReference>
<dbReference type="PROSITE" id="PS50011">
    <property type="entry name" value="PROTEIN_KINASE_DOM"/>
    <property type="match status" value="1"/>
</dbReference>
<evidence type="ECO:0000256" key="4">
    <source>
        <dbReference type="ARBA" id="ARBA00022741"/>
    </source>
</evidence>
<evidence type="ECO:0000313" key="14">
    <source>
        <dbReference type="EMBL" id="NWJ45246.1"/>
    </source>
</evidence>
<dbReference type="FunFam" id="3.30.200.20:FF:000035">
    <property type="entry name" value="Serine/threonine protein kinase Stk1"/>
    <property type="match status" value="1"/>
</dbReference>
<evidence type="ECO:0000259" key="12">
    <source>
        <dbReference type="PROSITE" id="PS50011"/>
    </source>
</evidence>
<evidence type="ECO:0000313" key="17">
    <source>
        <dbReference type="Proteomes" id="UP001431572"/>
    </source>
</evidence>
<evidence type="ECO:0000256" key="5">
    <source>
        <dbReference type="ARBA" id="ARBA00022777"/>
    </source>
</evidence>
<dbReference type="Proteomes" id="UP000521676">
    <property type="component" value="Unassembled WGS sequence"/>
</dbReference>
<feature type="region of interest" description="Disordered" evidence="10">
    <location>
        <begin position="535"/>
        <end position="557"/>
    </location>
</feature>
<protein>
    <recommendedName>
        <fullName evidence="1">non-specific serine/threonine protein kinase</fullName>
        <ecNumber evidence="1">2.7.11.1</ecNumber>
    </recommendedName>
</protein>
<keyword evidence="2" id="KW-0723">Serine/threonine-protein kinase</keyword>
<evidence type="ECO:0000256" key="3">
    <source>
        <dbReference type="ARBA" id="ARBA00022679"/>
    </source>
</evidence>
<dbReference type="AlphaFoldDB" id="A0A8T7M2F5"/>
<dbReference type="GO" id="GO:0005524">
    <property type="term" value="F:ATP binding"/>
    <property type="evidence" value="ECO:0007669"/>
    <property type="project" value="UniProtKB-UniRule"/>
</dbReference>
<dbReference type="EMBL" id="JACATZ010000001">
    <property type="protein sequence ID" value="NWJ45246.1"/>
    <property type="molecule type" value="Genomic_DNA"/>
</dbReference>
<evidence type="ECO:0000256" key="11">
    <source>
        <dbReference type="SAM" id="Phobius"/>
    </source>
</evidence>
<dbReference type="RefSeq" id="WP_341469017.1">
    <property type="nucleotide sequence ID" value="NZ_CP128399.1"/>
</dbReference>
<dbReference type="PROSITE" id="PS51178">
    <property type="entry name" value="PASTA"/>
    <property type="match status" value="3"/>
</dbReference>
<dbReference type="Gene3D" id="3.30.200.20">
    <property type="entry name" value="Phosphorylase Kinase, domain 1"/>
    <property type="match status" value="1"/>
</dbReference>
<feature type="compositionally biased region" description="Basic and acidic residues" evidence="10">
    <location>
        <begin position="372"/>
        <end position="383"/>
    </location>
</feature>
<keyword evidence="6 9" id="KW-0067">ATP-binding</keyword>
<evidence type="ECO:0000313" key="15">
    <source>
        <dbReference type="EMBL" id="WJW67122.1"/>
    </source>
</evidence>
<dbReference type="PANTHER" id="PTHR43289">
    <property type="entry name" value="MITOGEN-ACTIVATED PROTEIN KINASE KINASE KINASE 20-RELATED"/>
    <property type="match status" value="1"/>
</dbReference>
<keyword evidence="3" id="KW-0808">Transferase</keyword>
<dbReference type="NCBIfam" id="NF033483">
    <property type="entry name" value="PknB_PASTA_kin"/>
    <property type="match status" value="1"/>
</dbReference>
<dbReference type="SUPFAM" id="SSF56112">
    <property type="entry name" value="Protein kinase-like (PK-like)"/>
    <property type="match status" value="1"/>
</dbReference>
<evidence type="ECO:0000256" key="10">
    <source>
        <dbReference type="SAM" id="MobiDB-lite"/>
    </source>
</evidence>
<dbReference type="InterPro" id="IPR011009">
    <property type="entry name" value="Kinase-like_dom_sf"/>
</dbReference>
<reference evidence="15" key="2">
    <citation type="journal article" date="2024" name="Nature">
        <title>Anoxygenic phototroph of the Chloroflexota uses a type I reaction centre.</title>
        <authorList>
            <person name="Tsuji J.M."/>
            <person name="Shaw N.A."/>
            <person name="Nagashima S."/>
            <person name="Venkiteswaran J.J."/>
            <person name="Schiff S.L."/>
            <person name="Watanabe T."/>
            <person name="Fukui M."/>
            <person name="Hanada S."/>
            <person name="Tank M."/>
            <person name="Neufeld J.D."/>
        </authorList>
    </citation>
    <scope>NUCLEOTIDE SEQUENCE</scope>
    <source>
        <strain evidence="15">L227-S17</strain>
    </source>
</reference>
<evidence type="ECO:0000313" key="16">
    <source>
        <dbReference type="Proteomes" id="UP000521676"/>
    </source>
</evidence>
<dbReference type="CDD" id="cd14014">
    <property type="entry name" value="STKc_PknB_like"/>
    <property type="match status" value="1"/>
</dbReference>
<dbReference type="InterPro" id="IPR017441">
    <property type="entry name" value="Protein_kinase_ATP_BS"/>
</dbReference>
<dbReference type="PROSITE" id="PS00107">
    <property type="entry name" value="PROTEIN_KINASE_ATP"/>
    <property type="match status" value="1"/>
</dbReference>
<keyword evidence="11" id="KW-0472">Membrane</keyword>
<evidence type="ECO:0000256" key="9">
    <source>
        <dbReference type="PROSITE-ProRule" id="PRU10141"/>
    </source>
</evidence>
<feature type="binding site" evidence="9">
    <location>
        <position position="41"/>
    </location>
    <ligand>
        <name>ATP</name>
        <dbReference type="ChEBI" id="CHEBI:30616"/>
    </ligand>
</feature>
<dbReference type="Proteomes" id="UP001431572">
    <property type="component" value="Chromosome 1"/>
</dbReference>
<evidence type="ECO:0000256" key="1">
    <source>
        <dbReference type="ARBA" id="ARBA00012513"/>
    </source>
</evidence>
<dbReference type="SUPFAM" id="SSF54184">
    <property type="entry name" value="Penicillin-binding protein 2x (pbp-2x), c-terminal domain"/>
    <property type="match status" value="1"/>
</dbReference>
<sequence length="683" mass="73639">MTQAQRTLNNRYELVAKIGDGGMAVVFKALDHKLNRTVAVKVLRETFSSDQQFLSRFNREAQSAASLSHPNIVSVYDVGEDGNFHYIVMEYIEGVSLKDYITSTSPLPVNQAVEFAIKISNAIGYAHSKGLIHRDIKPQNILLTTDFDIKVTDFGIAKGLGDVTLTQTGFTLGTVHYFSPEQAQGKPAMAQSDLYSIGVVLYEMLTGRIPFESDSPVALALKHIEEPPPSPRRFNPNIPVPLEQLVLKSLAKNPTARYQSATAFTQALKEFAQASEMGTMAVPRAPGSPSNRPPTARVEEDFASPTPPKPPIRRPSDPEAYSAYAQGSGYDPNQEFRRRPTAGQGNYPPNNYIDNQADLARRYNSQSSRSISTEDRYDEETSPKRGSGCVPWVVGGLLMVMLAGLVVLFFVFLLPPLTKPSPTATPVLPTATLGPAAKIVMPDVRNKTLDEAETALKAVGLQLGTTKTQFDDKVDGGKIISQSIAPKAQVDKGAKIDLVISQGVDAVELPQRFINTPFDKTKEAIENLGLKTQRVDQPSDSIGPGAVIKTDPEGGPGVKVPRSTVIKIFVSSGPLPTATPVPPTATPVPPTPVVSPTPKVVVTVPSGLIGKKQADATKQLVDAGFIVDVVQWNLDDIKRQFPGDQVAIDTWNTLKEGDVLGINPPAGTKLDKGAKVTLAVKKP</sequence>
<dbReference type="CDD" id="cd06577">
    <property type="entry name" value="PASTA_pknB"/>
    <property type="match status" value="3"/>
</dbReference>
<dbReference type="FunFam" id="1.10.510.10:FF:000021">
    <property type="entry name" value="Serine/threonine protein kinase"/>
    <property type="match status" value="1"/>
</dbReference>
<evidence type="ECO:0000259" key="13">
    <source>
        <dbReference type="PROSITE" id="PS51178"/>
    </source>
</evidence>
<dbReference type="EMBL" id="CP128399">
    <property type="protein sequence ID" value="WJW67122.1"/>
    <property type="molecule type" value="Genomic_DNA"/>
</dbReference>
<feature type="domain" description="PASTA" evidence="13">
    <location>
        <begin position="435"/>
        <end position="502"/>
    </location>
</feature>
<keyword evidence="11" id="KW-1133">Transmembrane helix</keyword>
<feature type="domain" description="Protein kinase" evidence="12">
    <location>
        <begin position="12"/>
        <end position="272"/>
    </location>
</feature>
<keyword evidence="5 14" id="KW-0418">Kinase</keyword>
<feature type="region of interest" description="Disordered" evidence="10">
    <location>
        <begin position="280"/>
        <end position="385"/>
    </location>
</feature>
<evidence type="ECO:0000256" key="2">
    <source>
        <dbReference type="ARBA" id="ARBA00022527"/>
    </source>
</evidence>
<keyword evidence="17" id="KW-1185">Reference proteome</keyword>
<gene>
    <name evidence="14" type="primary">pknB</name>
    <name evidence="14" type="ORF">HXX08_05140</name>
    <name evidence="15" type="ORF">OZ401_000377</name>
</gene>
<proteinExistence type="predicted"/>
<dbReference type="SMART" id="SM00220">
    <property type="entry name" value="S_TKc"/>
    <property type="match status" value="1"/>
</dbReference>
<keyword evidence="4 9" id="KW-0547">Nucleotide-binding</keyword>
<dbReference type="Pfam" id="PF03793">
    <property type="entry name" value="PASTA"/>
    <property type="match status" value="3"/>
</dbReference>
<name>A0A8T7M2F5_9CHLR</name>
<dbReference type="GO" id="GO:0004674">
    <property type="term" value="F:protein serine/threonine kinase activity"/>
    <property type="evidence" value="ECO:0007669"/>
    <property type="project" value="UniProtKB-KW"/>
</dbReference>
<feature type="transmembrane region" description="Helical" evidence="11">
    <location>
        <begin position="392"/>
        <end position="414"/>
    </location>
</feature>
<evidence type="ECO:0000256" key="7">
    <source>
        <dbReference type="ARBA" id="ARBA00047899"/>
    </source>
</evidence>
<comment type="catalytic activity">
    <reaction evidence="8">
        <text>L-seryl-[protein] + ATP = O-phospho-L-seryl-[protein] + ADP + H(+)</text>
        <dbReference type="Rhea" id="RHEA:17989"/>
        <dbReference type="Rhea" id="RHEA-COMP:9863"/>
        <dbReference type="Rhea" id="RHEA-COMP:11604"/>
        <dbReference type="ChEBI" id="CHEBI:15378"/>
        <dbReference type="ChEBI" id="CHEBI:29999"/>
        <dbReference type="ChEBI" id="CHEBI:30616"/>
        <dbReference type="ChEBI" id="CHEBI:83421"/>
        <dbReference type="ChEBI" id="CHEBI:456216"/>
        <dbReference type="EC" id="2.7.11.1"/>
    </reaction>
</comment>
<feature type="domain" description="PASTA" evidence="13">
    <location>
        <begin position="509"/>
        <end position="572"/>
    </location>
</feature>
<dbReference type="InterPro" id="IPR005543">
    <property type="entry name" value="PASTA_dom"/>
</dbReference>
<evidence type="ECO:0000256" key="6">
    <source>
        <dbReference type="ARBA" id="ARBA00022840"/>
    </source>
</evidence>
<dbReference type="Pfam" id="PF00069">
    <property type="entry name" value="Pkinase"/>
    <property type="match status" value="1"/>
</dbReference>
<dbReference type="InterPro" id="IPR000719">
    <property type="entry name" value="Prot_kinase_dom"/>
</dbReference>
<feature type="compositionally biased region" description="Polar residues" evidence="10">
    <location>
        <begin position="343"/>
        <end position="354"/>
    </location>
</feature>